<reference evidence="1" key="1">
    <citation type="submission" date="2023-06" db="EMBL/GenBank/DDBJ databases">
        <authorList>
            <person name="Zhang S."/>
        </authorList>
    </citation>
    <scope>NUCLEOTIDE SEQUENCE</scope>
    <source>
        <strain evidence="1">SG2303</strain>
    </source>
</reference>
<organism evidence="1 2">
    <name type="scientific">Crenobacter oryzisoli</name>
    <dbReference type="NCBI Taxonomy" id="3056844"/>
    <lineage>
        <taxon>Bacteria</taxon>
        <taxon>Pseudomonadati</taxon>
        <taxon>Pseudomonadota</taxon>
        <taxon>Betaproteobacteria</taxon>
        <taxon>Neisseriales</taxon>
        <taxon>Neisseriaceae</taxon>
        <taxon>Crenobacter</taxon>
    </lineage>
</organism>
<dbReference type="Gene3D" id="2.60.120.620">
    <property type="entry name" value="q2cbj1_9rhob like domain"/>
    <property type="match status" value="1"/>
</dbReference>
<dbReference type="Pfam" id="PF10014">
    <property type="entry name" value="2OG-Fe_Oxy_2"/>
    <property type="match status" value="1"/>
</dbReference>
<dbReference type="InterPro" id="IPR018724">
    <property type="entry name" value="2OG-Fe_dioxygenase"/>
</dbReference>
<dbReference type="GO" id="GO:0051213">
    <property type="term" value="F:dioxygenase activity"/>
    <property type="evidence" value="ECO:0007669"/>
    <property type="project" value="UniProtKB-KW"/>
</dbReference>
<dbReference type="Proteomes" id="UP001168540">
    <property type="component" value="Unassembled WGS sequence"/>
</dbReference>
<proteinExistence type="predicted"/>
<comment type="caution">
    <text evidence="1">The sequence shown here is derived from an EMBL/GenBank/DDBJ whole genome shotgun (WGS) entry which is preliminary data.</text>
</comment>
<dbReference type="EMBL" id="JAUEDK010000008">
    <property type="protein sequence ID" value="MDN0074609.1"/>
    <property type="molecule type" value="Genomic_DNA"/>
</dbReference>
<name>A0ABT7XLF0_9NEIS</name>
<sequence length="259" mass="29177">MDAVLEQADHQLAPLHDQHTALDVLGRQLAHQAFCFVPAAQVATLLMQLSPAALAEFGTFQRSWERLAEDGYMADGGRYRQRRHATFSAAPSAHYAQLESHQPHYQTLDYNPLNGGVARHYLPIEDGIQHGATLTTLLNLGCTLFGKLRPDAAWHIEVHQFRIEAGRGMEGRPTPEGVHRDGVNFVMMLMVKRHNVVNGATTIYDLNKQRLDQFTLTEPLDLAIVDDEQIYHGVTPIVRLDPAHEAHRDVLVITFRRRD</sequence>
<evidence type="ECO:0000313" key="2">
    <source>
        <dbReference type="Proteomes" id="UP001168540"/>
    </source>
</evidence>
<keyword evidence="1" id="KW-0223">Dioxygenase</keyword>
<accession>A0ABT7XLF0</accession>
<gene>
    <name evidence="1" type="ORF">QU481_06850</name>
</gene>
<protein>
    <submittedName>
        <fullName evidence="1">2OG-Fe dioxygenase family protein</fullName>
    </submittedName>
</protein>
<keyword evidence="2" id="KW-1185">Reference proteome</keyword>
<dbReference type="RefSeq" id="WP_289829182.1">
    <property type="nucleotide sequence ID" value="NZ_JAUEDK010000008.1"/>
</dbReference>
<evidence type="ECO:0000313" key="1">
    <source>
        <dbReference type="EMBL" id="MDN0074609.1"/>
    </source>
</evidence>
<keyword evidence="1" id="KW-0560">Oxidoreductase</keyword>